<protein>
    <submittedName>
        <fullName evidence="1">Hypoticical protein</fullName>
    </submittedName>
</protein>
<accession>A0A0H3I2P2</accession>
<dbReference type="KEGG" id="pec:W5S_0730"/>
<dbReference type="EMBL" id="CP003415">
    <property type="protein sequence ID" value="AFI88852.1"/>
    <property type="molecule type" value="Genomic_DNA"/>
</dbReference>
<dbReference type="Proteomes" id="UP000008044">
    <property type="component" value="Chromosome"/>
</dbReference>
<evidence type="ECO:0000313" key="2">
    <source>
        <dbReference type="Proteomes" id="UP000008044"/>
    </source>
</evidence>
<evidence type="ECO:0000313" key="1">
    <source>
        <dbReference type="EMBL" id="AFI88852.1"/>
    </source>
</evidence>
<organism evidence="1 2">
    <name type="scientific">Pectobacterium parmentieri</name>
    <dbReference type="NCBI Taxonomy" id="1905730"/>
    <lineage>
        <taxon>Bacteria</taxon>
        <taxon>Pseudomonadati</taxon>
        <taxon>Pseudomonadota</taxon>
        <taxon>Gammaproteobacteria</taxon>
        <taxon>Enterobacterales</taxon>
        <taxon>Pectobacteriaceae</taxon>
        <taxon>Pectobacterium</taxon>
    </lineage>
</organism>
<proteinExistence type="predicted"/>
<reference evidence="1 2" key="1">
    <citation type="journal article" date="2012" name="J. Bacteriol.">
        <title>Genome sequence of Pectobacterium sp. strain SCC3193.</title>
        <authorList>
            <person name="Koskinen J.P."/>
            <person name="Laine P."/>
            <person name="Niemi O."/>
            <person name="Nykyri J."/>
            <person name="Harjunpaa H."/>
            <person name="Auvinen P."/>
            <person name="Paulin L."/>
            <person name="Pirhonen M."/>
            <person name="Palva T."/>
            <person name="Holm L."/>
        </authorList>
    </citation>
    <scope>NUCLEOTIDE SEQUENCE [LARGE SCALE GENOMIC DNA]</scope>
    <source>
        <strain evidence="1 2">SCC3193</strain>
    </source>
</reference>
<gene>
    <name evidence="1" type="ordered locus">W5S_0730</name>
</gene>
<dbReference type="AlphaFoldDB" id="A0A0H3I2P2"/>
<name>A0A0H3I2P2_PECPM</name>
<sequence>MAITLQEFFCQEKKQSGTGRTLWHPSCREEYR</sequence>
<dbReference type="HOGENOM" id="CLU_3390684_0_0_6"/>